<dbReference type="Pfam" id="PF09162">
    <property type="entry name" value="Tap-RNA_bind"/>
    <property type="match status" value="1"/>
</dbReference>
<protein>
    <submittedName>
        <fullName evidence="5">Uncharacterized protein LOC118427773 isoform X1</fullName>
    </submittedName>
</protein>
<dbReference type="GeneID" id="118427773"/>
<dbReference type="Proteomes" id="UP000001554">
    <property type="component" value="Chromosome 12"/>
</dbReference>
<dbReference type="InterPro" id="IPR015245">
    <property type="entry name" value="Tap_RNA-bd"/>
</dbReference>
<dbReference type="GO" id="GO:0005634">
    <property type="term" value="C:nucleus"/>
    <property type="evidence" value="ECO:0000318"/>
    <property type="project" value="GO_Central"/>
</dbReference>
<sequence length="854" mass="93527">MALTFGLFGQQLGYVFKPPTRREAPRSSQSPFQKITSFSGGGEGQAVKAEKSAEQTEDKEGGGVEEGEKAKKPAEQTGKNEEYRASPAPSGYGQSRGRRAAKKNRRKRSGKSGQARKGGLTQRYNPYGGPQSGNSGNVQMIPVVPWPVAEVCRGTESWVHNKAHFNSAGVGAEDCKNKTIKVPGLGELISQGTETQVHNTLQYSNSAGSRAEDGHYKFDFKIKVSANPESLGQIKETQVHNTVHSNSAGEGAEDCKNNITVPEELIGQGMETKEGIEIQVHNTAHSNNAGEGAEDCKNNITEPGEMIGQGIETKEGIETKMHNTVHSNSAGEGTEDDIGKNNIIAQAELIGQGTETKVHNIAHSNSAGEGAEDCKSNITVQTNLIGHGIETKEDIETKVHNTVGLGEGADDCKNNITVQAELIGQGKETKVHSTVHSHSAEEGAEDCKNNITVPVEMTGLGIETREGIETQVHNTVHSHSAEEGAEDCKNNTTEPVEMTGLGIDTIETKSKMHNTVHSHSAVEDVQLKLDFKITVPADLESIGQVKETQVHNTVPSNRAENVLRMVSCAENGQLKITVPADPESLGQVTETEAHNTLLSQTSTSAEDCTEDGWHKITVLHGKKYDKELLTFLLKTMCPVPFQFTDFHYVKSRHMVFYVPDKATADDLQSLSRKIKTRNGKLVIVANPELPRSLQAMDQATMEAIKLCILKRFDAATSTLNLSNLYWDTELQAQDIHVVLNQKFYMNSVISIIMEIVPVIDHLDISNNRLYNLNSLADLVSIREGVTSLNLSQNQLKCVSELDKIKAWNLTMLWMNDNPLWNNYFEPSTYFSDVRKRFPNIVRLDGHVYSVPTES</sequence>
<dbReference type="InterPro" id="IPR057125">
    <property type="entry name" value="NXF1/2/3/5-like_LRR"/>
</dbReference>
<feature type="compositionally biased region" description="Basic and acidic residues" evidence="1">
    <location>
        <begin position="48"/>
        <end position="84"/>
    </location>
</feature>
<dbReference type="Gene3D" id="3.30.70.330">
    <property type="match status" value="1"/>
</dbReference>
<organism evidence="4 5">
    <name type="scientific">Branchiostoma floridae</name>
    <name type="common">Florida lancelet</name>
    <name type="synonym">Amphioxus</name>
    <dbReference type="NCBI Taxonomy" id="7739"/>
    <lineage>
        <taxon>Eukaryota</taxon>
        <taxon>Metazoa</taxon>
        <taxon>Chordata</taxon>
        <taxon>Cephalochordata</taxon>
        <taxon>Leptocardii</taxon>
        <taxon>Amphioxiformes</taxon>
        <taxon>Branchiostomatidae</taxon>
        <taxon>Branchiostoma</taxon>
    </lineage>
</organism>
<dbReference type="KEGG" id="bfo:118427773"/>
<evidence type="ECO:0000256" key="1">
    <source>
        <dbReference type="SAM" id="MobiDB-lite"/>
    </source>
</evidence>
<accession>A0A9J7M2Y6</accession>
<feature type="region of interest" description="Disordered" evidence="1">
    <location>
        <begin position="11"/>
        <end position="138"/>
    </location>
</feature>
<dbReference type="InterPro" id="IPR030217">
    <property type="entry name" value="NXF_fam"/>
</dbReference>
<dbReference type="InterPro" id="IPR035979">
    <property type="entry name" value="RBD_domain_sf"/>
</dbReference>
<dbReference type="OrthoDB" id="25872at2759"/>
<dbReference type="InterPro" id="IPR012677">
    <property type="entry name" value="Nucleotide-bd_a/b_plait_sf"/>
</dbReference>
<dbReference type="GO" id="GO:0016973">
    <property type="term" value="P:poly(A)+ mRNA export from nucleus"/>
    <property type="evidence" value="ECO:0000318"/>
    <property type="project" value="GO_Central"/>
</dbReference>
<keyword evidence="4" id="KW-1185">Reference proteome</keyword>
<dbReference type="InterPro" id="IPR032675">
    <property type="entry name" value="LRR_dom_sf"/>
</dbReference>
<evidence type="ECO:0000313" key="5">
    <source>
        <dbReference type="RefSeq" id="XP_035693592.1"/>
    </source>
</evidence>
<evidence type="ECO:0000313" key="4">
    <source>
        <dbReference type="Proteomes" id="UP000001554"/>
    </source>
</evidence>
<evidence type="ECO:0000259" key="3">
    <source>
        <dbReference type="Pfam" id="PF24048"/>
    </source>
</evidence>
<reference evidence="4" key="1">
    <citation type="journal article" date="2020" name="Nat. Ecol. Evol.">
        <title>Deeply conserved synteny resolves early events in vertebrate evolution.</title>
        <authorList>
            <person name="Simakov O."/>
            <person name="Marletaz F."/>
            <person name="Yue J.X."/>
            <person name="O'Connell B."/>
            <person name="Jenkins J."/>
            <person name="Brandt A."/>
            <person name="Calef R."/>
            <person name="Tung C.H."/>
            <person name="Huang T.K."/>
            <person name="Schmutz J."/>
            <person name="Satoh N."/>
            <person name="Yu J.K."/>
            <person name="Putnam N.H."/>
            <person name="Green R.E."/>
            <person name="Rokhsar D.S."/>
        </authorList>
    </citation>
    <scope>NUCLEOTIDE SEQUENCE [LARGE SCALE GENOMIC DNA]</scope>
    <source>
        <strain evidence="4">S238N-H82</strain>
    </source>
</reference>
<feature type="compositionally biased region" description="Polar residues" evidence="1">
    <location>
        <begin position="26"/>
        <end position="38"/>
    </location>
</feature>
<dbReference type="InterPro" id="IPR001611">
    <property type="entry name" value="Leu-rich_rpt"/>
</dbReference>
<feature type="domain" description="Nuclear RNA export factor Tap RNA-binding" evidence="2">
    <location>
        <begin position="613"/>
        <end position="687"/>
    </location>
</feature>
<reference evidence="5" key="2">
    <citation type="submission" date="2025-08" db="UniProtKB">
        <authorList>
            <consortium name="RefSeq"/>
        </authorList>
    </citation>
    <scope>IDENTIFICATION</scope>
    <source>
        <strain evidence="5">S238N-H82</strain>
        <tissue evidence="5">Testes</tissue>
    </source>
</reference>
<dbReference type="AlphaFoldDB" id="A0A9J7M2Y6"/>
<dbReference type="SUPFAM" id="SSF52058">
    <property type="entry name" value="L domain-like"/>
    <property type="match status" value="1"/>
</dbReference>
<gene>
    <name evidence="5" type="primary">LOC118427773</name>
</gene>
<dbReference type="PANTHER" id="PTHR10662:SF22">
    <property type="entry name" value="NUCLEAR RNA EXPORT FACTOR 1"/>
    <property type="match status" value="1"/>
</dbReference>
<dbReference type="RefSeq" id="XP_035693592.1">
    <property type="nucleotide sequence ID" value="XM_035837699.1"/>
</dbReference>
<dbReference type="Gene3D" id="3.80.10.10">
    <property type="entry name" value="Ribonuclease Inhibitor"/>
    <property type="match status" value="1"/>
</dbReference>
<dbReference type="SUPFAM" id="SSF54928">
    <property type="entry name" value="RNA-binding domain, RBD"/>
    <property type="match status" value="1"/>
</dbReference>
<feature type="compositionally biased region" description="Basic residues" evidence="1">
    <location>
        <begin position="96"/>
        <end position="110"/>
    </location>
</feature>
<name>A0A9J7M2Y6_BRAFL</name>
<dbReference type="Pfam" id="PF24048">
    <property type="entry name" value="LRR_NXF1-5"/>
    <property type="match status" value="1"/>
</dbReference>
<proteinExistence type="predicted"/>
<feature type="domain" description="NXF1/2/3/5-like leucine-rich repeat" evidence="3">
    <location>
        <begin position="710"/>
        <end position="845"/>
    </location>
</feature>
<evidence type="ECO:0000259" key="2">
    <source>
        <dbReference type="Pfam" id="PF09162"/>
    </source>
</evidence>
<dbReference type="GO" id="GO:0005737">
    <property type="term" value="C:cytoplasm"/>
    <property type="evidence" value="ECO:0007669"/>
    <property type="project" value="InterPro"/>
</dbReference>
<dbReference type="PROSITE" id="PS51450">
    <property type="entry name" value="LRR"/>
    <property type="match status" value="1"/>
</dbReference>
<dbReference type="PANTHER" id="PTHR10662">
    <property type="entry name" value="NUCLEAR RNA EXPORT FACTOR"/>
    <property type="match status" value="1"/>
</dbReference>
<dbReference type="FunFam" id="3.30.70.330:FF:002278">
    <property type="match status" value="1"/>
</dbReference>
<dbReference type="GO" id="GO:0003723">
    <property type="term" value="F:RNA binding"/>
    <property type="evidence" value="ECO:0000318"/>
    <property type="project" value="GO_Central"/>
</dbReference>